<proteinExistence type="predicted"/>
<sequence length="263" mass="29135">MQPGVFLASLVFVCGNLCFMTDLSLPRVRRPIVRPNFDPKEQPWQVANSGLLRVSPELLTPDALRGSLRPARQWTLDPLGMEKERYPGREGPPVLAAVLIPMVMRPQGVSVMLTQRAAHLHDHAGQISFPGGRVELADLTPVATALREAHEETGLPQDRVEVLNSMPEFLTSTGFSITPVVSLVRPDFAPAADAFEVADIFEVPLDFLMDPSNHRLYEARLPDGRVRRYYAIPWGERFIWGATAGMLRNLYTSLASRPSVSVG</sequence>
<evidence type="ECO:0000259" key="7">
    <source>
        <dbReference type="PROSITE" id="PS51462"/>
    </source>
</evidence>
<dbReference type="Proteomes" id="UP000026682">
    <property type="component" value="Unassembled WGS sequence"/>
</dbReference>
<dbReference type="EMBL" id="JFZZ01000146">
    <property type="protein sequence ID" value="KAK86738.1"/>
    <property type="molecule type" value="Genomic_DNA"/>
</dbReference>
<feature type="domain" description="Nudix hydrolase" evidence="7">
    <location>
        <begin position="93"/>
        <end position="226"/>
    </location>
</feature>
<evidence type="ECO:0000313" key="9">
    <source>
        <dbReference type="Proteomes" id="UP000026682"/>
    </source>
</evidence>
<evidence type="ECO:0000256" key="6">
    <source>
        <dbReference type="ARBA" id="ARBA00023211"/>
    </source>
</evidence>
<dbReference type="GO" id="GO:0010945">
    <property type="term" value="F:coenzyme A diphosphatase activity"/>
    <property type="evidence" value="ECO:0007669"/>
    <property type="project" value="InterPro"/>
</dbReference>
<dbReference type="PROSITE" id="PS51462">
    <property type="entry name" value="NUDIX"/>
    <property type="match status" value="1"/>
</dbReference>
<protein>
    <submittedName>
        <fullName evidence="8">NUDIX domain protein</fullName>
    </submittedName>
</protein>
<comment type="cofactor">
    <cofactor evidence="1">
        <name>Mn(2+)</name>
        <dbReference type="ChEBI" id="CHEBI:29035"/>
    </cofactor>
</comment>
<dbReference type="NCBIfam" id="NF007980">
    <property type="entry name" value="PRK10707.1"/>
    <property type="match status" value="1"/>
</dbReference>
<dbReference type="Pfam" id="PF00293">
    <property type="entry name" value="NUDIX"/>
    <property type="match status" value="1"/>
</dbReference>
<dbReference type="SUPFAM" id="SSF55811">
    <property type="entry name" value="Nudix"/>
    <property type="match status" value="1"/>
</dbReference>
<dbReference type="AlphaFoldDB" id="A0A158M0E6"/>
<dbReference type="STRING" id="35814.BBB42_05090"/>
<dbReference type="Gene3D" id="3.90.79.10">
    <property type="entry name" value="Nucleoside Triphosphate Pyrophosphohydrolase"/>
    <property type="match status" value="1"/>
</dbReference>
<dbReference type="PATRIC" id="fig|1331206.3.peg.3543"/>
<keyword evidence="4" id="KW-0378">Hydrolase</keyword>
<accession>A0A158M0E6</accession>
<evidence type="ECO:0000256" key="3">
    <source>
        <dbReference type="ARBA" id="ARBA00022723"/>
    </source>
</evidence>
<evidence type="ECO:0000256" key="5">
    <source>
        <dbReference type="ARBA" id="ARBA00022842"/>
    </source>
</evidence>
<evidence type="ECO:0000313" key="8">
    <source>
        <dbReference type="EMBL" id="KAK86738.1"/>
    </source>
</evidence>
<keyword evidence="5" id="KW-0460">Magnesium</keyword>
<keyword evidence="6" id="KW-0464">Manganese</keyword>
<comment type="caution">
    <text evidence="8">The sequence shown here is derived from an EMBL/GenBank/DDBJ whole genome shotgun (WGS) entry which is preliminary data.</text>
</comment>
<dbReference type="InterPro" id="IPR015797">
    <property type="entry name" value="NUDIX_hydrolase-like_dom_sf"/>
</dbReference>
<dbReference type="GO" id="GO:0046872">
    <property type="term" value="F:metal ion binding"/>
    <property type="evidence" value="ECO:0007669"/>
    <property type="project" value="UniProtKB-KW"/>
</dbReference>
<name>A0A158M0E6_9BORD</name>
<dbReference type="CDD" id="cd03426">
    <property type="entry name" value="NUDIX_CoAse_Nudt7"/>
    <property type="match status" value="1"/>
</dbReference>
<evidence type="ECO:0000256" key="2">
    <source>
        <dbReference type="ARBA" id="ARBA00001946"/>
    </source>
</evidence>
<dbReference type="PANTHER" id="PTHR12992">
    <property type="entry name" value="NUDIX HYDROLASE"/>
    <property type="match status" value="1"/>
</dbReference>
<organism evidence="8 9">
    <name type="scientific">Bordetella holmesii CDC-H585-BH</name>
    <dbReference type="NCBI Taxonomy" id="1331206"/>
    <lineage>
        <taxon>Bacteria</taxon>
        <taxon>Pseudomonadati</taxon>
        <taxon>Pseudomonadota</taxon>
        <taxon>Betaproteobacteria</taxon>
        <taxon>Burkholderiales</taxon>
        <taxon>Alcaligenaceae</taxon>
        <taxon>Bordetella</taxon>
    </lineage>
</organism>
<comment type="cofactor">
    <cofactor evidence="2">
        <name>Mg(2+)</name>
        <dbReference type="ChEBI" id="CHEBI:18420"/>
    </cofactor>
</comment>
<keyword evidence="3" id="KW-0479">Metal-binding</keyword>
<dbReference type="InterPro" id="IPR045121">
    <property type="entry name" value="CoAse"/>
</dbReference>
<evidence type="ECO:0000256" key="4">
    <source>
        <dbReference type="ARBA" id="ARBA00022801"/>
    </source>
</evidence>
<dbReference type="InterPro" id="IPR000086">
    <property type="entry name" value="NUDIX_hydrolase_dom"/>
</dbReference>
<gene>
    <name evidence="8" type="ORF">L497_0341</name>
</gene>
<dbReference type="PANTHER" id="PTHR12992:SF11">
    <property type="entry name" value="MITOCHONDRIAL COENZYME A DIPHOSPHATASE NUDT8"/>
    <property type="match status" value="1"/>
</dbReference>
<reference evidence="8 9" key="1">
    <citation type="submission" date="2014-03" db="EMBL/GenBank/DDBJ databases">
        <title>Genome sequence of Bordetella holmseii.</title>
        <authorList>
            <person name="Harvill E."/>
            <person name="Goodfield L.L."/>
            <person name="Ivanov Y."/>
            <person name="Meyer J.A."/>
            <person name="Newth C."/>
            <person name="Cassiday P."/>
            <person name="Tondella M.L."/>
            <person name="Liao P."/>
            <person name="Zimmerman J."/>
            <person name="Meert K."/>
            <person name="Wessel D."/>
            <person name="Berger J."/>
            <person name="Dean J.M."/>
            <person name="Holubkov R."/>
            <person name="Burr J."/>
            <person name="Liu T."/>
            <person name="Brinkac L.M."/>
            <person name="Sanka R."/>
            <person name="Kim M."/>
            <person name="Losada L."/>
        </authorList>
    </citation>
    <scope>NUCLEOTIDE SEQUENCE [LARGE SCALE GENOMIC DNA]</scope>
    <source>
        <strain evidence="8 9">CDC-H585-BH</strain>
    </source>
</reference>
<evidence type="ECO:0000256" key="1">
    <source>
        <dbReference type="ARBA" id="ARBA00001936"/>
    </source>
</evidence>